<protein>
    <submittedName>
        <fullName evidence="1">Uncharacterized protein</fullName>
    </submittedName>
</protein>
<organism evidence="1 2">
    <name type="scientific">Agreia bicolorata</name>
    <dbReference type="NCBI Taxonomy" id="110935"/>
    <lineage>
        <taxon>Bacteria</taxon>
        <taxon>Bacillati</taxon>
        <taxon>Actinomycetota</taxon>
        <taxon>Actinomycetes</taxon>
        <taxon>Micrococcales</taxon>
        <taxon>Microbacteriaceae</taxon>
        <taxon>Agreia</taxon>
    </lineage>
</organism>
<gene>
    <name evidence="1" type="ORF">TZ00_04120</name>
</gene>
<name>A0ABR5CGU9_9MICO</name>
<accession>A0ABR5CGU9</accession>
<evidence type="ECO:0000313" key="1">
    <source>
        <dbReference type="EMBL" id="KJC64857.1"/>
    </source>
</evidence>
<sequence length="215" mass="23354">MGQHQASARLGVCRDATENGCESLVGEFADDLQVEADHIWSHGGQQREGVRVDAHLGDGDRPSLVADVHNRPEEGREVGVDQCVAGDLENHRMRQGCLVVGKSGDGRWRRAEEQAPWSREARALRRADRIGAADRIEVDHSVGLGGCREKCLARLQRGAMRPPSVRSVGDDRHGVEVEDGLKTGVNEAAFENATELRARRITSCGVGSLGRIHGN</sequence>
<proteinExistence type="predicted"/>
<comment type="caution">
    <text evidence="1">The sequence shown here is derived from an EMBL/GenBank/DDBJ whole genome shotgun (WGS) entry which is preliminary data.</text>
</comment>
<dbReference type="EMBL" id="JYFC01000002">
    <property type="protein sequence ID" value="KJC64857.1"/>
    <property type="molecule type" value="Genomic_DNA"/>
</dbReference>
<evidence type="ECO:0000313" key="2">
    <source>
        <dbReference type="Proteomes" id="UP000032503"/>
    </source>
</evidence>
<keyword evidence="2" id="KW-1185">Reference proteome</keyword>
<dbReference type="Proteomes" id="UP000032503">
    <property type="component" value="Unassembled WGS sequence"/>
</dbReference>
<reference evidence="1 2" key="1">
    <citation type="journal article" date="2001" name="Int. J. Syst. Evol. Microbiol.">
        <title>Agreia bicolorata gen. nov., sp. nov., to accommodate actinobacteria isolated from narrow reed grass infected by the nematode Heteroanguina graminophila.</title>
        <authorList>
            <person name="Evtushenko L.I."/>
            <person name="Dorofeeva L.V."/>
            <person name="Dobrovolskaya T.G."/>
            <person name="Streshinskaya G.M."/>
            <person name="Subbotin S.A."/>
            <person name="Tiedje J.M."/>
        </authorList>
    </citation>
    <scope>NUCLEOTIDE SEQUENCE [LARGE SCALE GENOMIC DNA]</scope>
    <source>
        <strain evidence="1 2">VKM Ac-1804</strain>
    </source>
</reference>